<dbReference type="Proteomes" id="UP001243330">
    <property type="component" value="Unassembled WGS sequence"/>
</dbReference>
<sequence>MRGRRQRSFVTSRLPARTLLRPQARPAPSTSAVKSAKKSPSDPWPSPSAGAAAPALAPVRTSAARSRPSRPSCTHANTAALTPTAASLSARSRCPTEPSCSSRRRSRRWRSRDAGCGLRRTRKVGWPSAYQSTT</sequence>
<feature type="non-terminal residue" evidence="2">
    <location>
        <position position="134"/>
    </location>
</feature>
<feature type="region of interest" description="Disordered" evidence="1">
    <location>
        <begin position="1"/>
        <end position="134"/>
    </location>
</feature>
<name>A0AAD9EIN2_9PEZI</name>
<evidence type="ECO:0000256" key="1">
    <source>
        <dbReference type="SAM" id="MobiDB-lite"/>
    </source>
</evidence>
<gene>
    <name evidence="2" type="ORF">CCHR01_04278</name>
</gene>
<proteinExistence type="predicted"/>
<reference evidence="2" key="1">
    <citation type="submission" date="2023-01" db="EMBL/GenBank/DDBJ databases">
        <title>Colletotrichum chrysophilum M932 genome sequence.</title>
        <authorList>
            <person name="Baroncelli R."/>
        </authorList>
    </citation>
    <scope>NUCLEOTIDE SEQUENCE</scope>
    <source>
        <strain evidence="2">M932</strain>
    </source>
</reference>
<evidence type="ECO:0000313" key="2">
    <source>
        <dbReference type="EMBL" id="KAK1853034.1"/>
    </source>
</evidence>
<accession>A0AAD9EIN2</accession>
<evidence type="ECO:0000313" key="3">
    <source>
        <dbReference type="Proteomes" id="UP001243330"/>
    </source>
</evidence>
<dbReference type="AlphaFoldDB" id="A0AAD9EIN2"/>
<comment type="caution">
    <text evidence="2">The sequence shown here is derived from an EMBL/GenBank/DDBJ whole genome shotgun (WGS) entry which is preliminary data.</text>
</comment>
<organism evidence="2 3">
    <name type="scientific">Colletotrichum chrysophilum</name>
    <dbReference type="NCBI Taxonomy" id="1836956"/>
    <lineage>
        <taxon>Eukaryota</taxon>
        <taxon>Fungi</taxon>
        <taxon>Dikarya</taxon>
        <taxon>Ascomycota</taxon>
        <taxon>Pezizomycotina</taxon>
        <taxon>Sordariomycetes</taxon>
        <taxon>Hypocreomycetidae</taxon>
        <taxon>Glomerellales</taxon>
        <taxon>Glomerellaceae</taxon>
        <taxon>Colletotrichum</taxon>
        <taxon>Colletotrichum gloeosporioides species complex</taxon>
    </lineage>
</organism>
<dbReference type="EMBL" id="JAQOWY010000062">
    <property type="protein sequence ID" value="KAK1853034.1"/>
    <property type="molecule type" value="Genomic_DNA"/>
</dbReference>
<keyword evidence="3" id="KW-1185">Reference proteome</keyword>
<protein>
    <submittedName>
        <fullName evidence="2">Uncharacterized protein</fullName>
    </submittedName>
</protein>
<feature type="compositionally biased region" description="Low complexity" evidence="1">
    <location>
        <begin position="47"/>
        <end position="101"/>
    </location>
</feature>